<sequence length="803" mass="85342">MSQQEVEMLKALIRQKERERLELESQLSKAQSSASTTGFGSGAGLSSPQHQQQKQPHQQHQQPALSISTLRPHPLNENGVNGPSRSSTMSHRATPTLGLSAKQARQDHGRPMKRSKTTHAAANSATASMVRSRSSFSSTAAHPNPNPFVAKGTGPITPPCPPLTRNNSVPVAVPGVLSHYLSQNQCQQPSGAFIQDNSSCFLPAYGQPQHVEIGREMDPAEFLSMHDEDEFTGISPISIPSAHLLSPLDAGPYPSSSLPSTCGSLTSAPTIETAMSRCNSTMNDNASISGQFSEMVRIQSQQSARSHARQDSLGGYNQTTNHPPLLGKRSSAGSEFVSRQANPYPYPYASSAPAESGLSQHQHAMQQSLSQESIQSASSVDMSPEHDTTAAFLSQHLSMERSVSKDSIRSNSSLKHRAKEALARQNGNAAKSRHLQPKPAVDPTKPTPAEPASGGKGKDGKAVIAKAKYERPKHPKVMCNQCNDHPEGFRGEHELRRHTEAKHKSMVRKWICRDPALAGIPHSETAVKPLKDCKQCSANKQYGAYYNAAAHLRRTHFKVKPRKGAKSGPGGGGGPDEEREKRGGKGGGDWPSMNELKNWMIEVTVPMDQAGALVPDLDGNESVGAPDPEDYESEFVDAGVYGSSQQMALPVAAVGADGHGHGYDLMAFAGVGGGLPLNPELDMAAANNMNLNGPLPGLPGGELDSSTFLLGPGGPPLHQQGGVPLSASTFGSYETGLPSSVNMMSVGVEQYSQSLSSSSASTAGHGITYANLMHVQGMHPHPHEPGDDLPDLPFELTFAAGGQ</sequence>
<protein>
    <recommendedName>
        <fullName evidence="2">DUF7896 domain-containing protein</fullName>
    </recommendedName>
</protein>
<feature type="compositionally biased region" description="Low complexity" evidence="1">
    <location>
        <begin position="24"/>
        <end position="63"/>
    </location>
</feature>
<dbReference type="PANTHER" id="PTHR42031:SF1">
    <property type="entry name" value="KEY LIME PATHOGENICITY PROTEIN"/>
    <property type="match status" value="1"/>
</dbReference>
<feature type="compositionally biased region" description="Polar residues" evidence="1">
    <location>
        <begin position="78"/>
        <end position="93"/>
    </location>
</feature>
<feature type="compositionally biased region" description="Low complexity" evidence="1">
    <location>
        <begin position="118"/>
        <end position="128"/>
    </location>
</feature>
<keyword evidence="4" id="KW-1185">Reference proteome</keyword>
<feature type="compositionally biased region" description="Low complexity" evidence="1">
    <location>
        <begin position="366"/>
        <end position="379"/>
    </location>
</feature>
<feature type="compositionally biased region" description="Low complexity" evidence="1">
    <location>
        <begin position="347"/>
        <end position="356"/>
    </location>
</feature>
<evidence type="ECO:0000259" key="2">
    <source>
        <dbReference type="Pfam" id="PF25438"/>
    </source>
</evidence>
<feature type="region of interest" description="Disordered" evidence="1">
    <location>
        <begin position="347"/>
        <end position="385"/>
    </location>
</feature>
<feature type="region of interest" description="Disordered" evidence="1">
    <location>
        <begin position="20"/>
        <end position="128"/>
    </location>
</feature>
<evidence type="ECO:0000313" key="4">
    <source>
        <dbReference type="Proteomes" id="UP001302812"/>
    </source>
</evidence>
<reference evidence="3" key="2">
    <citation type="submission" date="2023-05" db="EMBL/GenBank/DDBJ databases">
        <authorList>
            <consortium name="Lawrence Berkeley National Laboratory"/>
            <person name="Steindorff A."/>
            <person name="Hensen N."/>
            <person name="Bonometti L."/>
            <person name="Westerberg I."/>
            <person name="Brannstrom I.O."/>
            <person name="Guillou S."/>
            <person name="Cros-Aarteil S."/>
            <person name="Calhoun S."/>
            <person name="Haridas S."/>
            <person name="Kuo A."/>
            <person name="Mondo S."/>
            <person name="Pangilinan J."/>
            <person name="Riley R."/>
            <person name="Labutti K."/>
            <person name="Andreopoulos B."/>
            <person name="Lipzen A."/>
            <person name="Chen C."/>
            <person name="Yanf M."/>
            <person name="Daum C."/>
            <person name="Ng V."/>
            <person name="Clum A."/>
            <person name="Ohm R."/>
            <person name="Martin F."/>
            <person name="Silar P."/>
            <person name="Natvig D."/>
            <person name="Lalanne C."/>
            <person name="Gautier V."/>
            <person name="Ament-Velasquez S.L."/>
            <person name="Kruys A."/>
            <person name="Hutchinson M.I."/>
            <person name="Powell A.J."/>
            <person name="Barry K."/>
            <person name="Miller A.N."/>
            <person name="Grigoriev I.V."/>
            <person name="Debuchy R."/>
            <person name="Gladieux P."/>
            <person name="Thoren M.H."/>
            <person name="Johannesson H."/>
        </authorList>
    </citation>
    <scope>NUCLEOTIDE SEQUENCE</scope>
    <source>
        <strain evidence="3">CBS 508.74</strain>
    </source>
</reference>
<evidence type="ECO:0000313" key="3">
    <source>
        <dbReference type="EMBL" id="KAK4107487.1"/>
    </source>
</evidence>
<dbReference type="RefSeq" id="XP_064665057.1">
    <property type="nucleotide sequence ID" value="XM_064818269.1"/>
</dbReference>
<gene>
    <name evidence="3" type="ORF">N656DRAFT_802667</name>
</gene>
<dbReference type="PANTHER" id="PTHR42031">
    <property type="entry name" value="KEY LIME PATHOGENICITY PROTEIN"/>
    <property type="match status" value="1"/>
</dbReference>
<dbReference type="GeneID" id="89942394"/>
<proteinExistence type="predicted"/>
<feature type="region of interest" description="Disordered" evidence="1">
    <location>
        <begin position="401"/>
        <end position="461"/>
    </location>
</feature>
<feature type="region of interest" description="Disordered" evidence="1">
    <location>
        <begin position="296"/>
        <end position="334"/>
    </location>
</feature>
<feature type="region of interest" description="Disordered" evidence="1">
    <location>
        <begin position="557"/>
        <end position="591"/>
    </location>
</feature>
<name>A0AAN6T882_9PEZI</name>
<evidence type="ECO:0000256" key="1">
    <source>
        <dbReference type="SAM" id="MobiDB-lite"/>
    </source>
</evidence>
<dbReference type="EMBL" id="MU853373">
    <property type="protein sequence ID" value="KAK4107487.1"/>
    <property type="molecule type" value="Genomic_DNA"/>
</dbReference>
<dbReference type="Proteomes" id="UP001302812">
    <property type="component" value="Unassembled WGS sequence"/>
</dbReference>
<dbReference type="InterPro" id="IPR057218">
    <property type="entry name" value="DUF7896"/>
</dbReference>
<feature type="domain" description="DUF7896" evidence="2">
    <location>
        <begin position="507"/>
        <end position="603"/>
    </location>
</feature>
<dbReference type="Pfam" id="PF25438">
    <property type="entry name" value="DUF7896"/>
    <property type="match status" value="1"/>
</dbReference>
<accession>A0AAN6T882</accession>
<dbReference type="AlphaFoldDB" id="A0AAN6T882"/>
<comment type="caution">
    <text evidence="3">The sequence shown here is derived from an EMBL/GenBank/DDBJ whole genome shotgun (WGS) entry which is preliminary data.</text>
</comment>
<reference evidence="3" key="1">
    <citation type="journal article" date="2023" name="Mol. Phylogenet. Evol.">
        <title>Genome-scale phylogeny and comparative genomics of the fungal order Sordariales.</title>
        <authorList>
            <person name="Hensen N."/>
            <person name="Bonometti L."/>
            <person name="Westerberg I."/>
            <person name="Brannstrom I.O."/>
            <person name="Guillou S."/>
            <person name="Cros-Aarteil S."/>
            <person name="Calhoun S."/>
            <person name="Haridas S."/>
            <person name="Kuo A."/>
            <person name="Mondo S."/>
            <person name="Pangilinan J."/>
            <person name="Riley R."/>
            <person name="LaButti K."/>
            <person name="Andreopoulos B."/>
            <person name="Lipzen A."/>
            <person name="Chen C."/>
            <person name="Yan M."/>
            <person name="Daum C."/>
            <person name="Ng V."/>
            <person name="Clum A."/>
            <person name="Steindorff A."/>
            <person name="Ohm R.A."/>
            <person name="Martin F."/>
            <person name="Silar P."/>
            <person name="Natvig D.O."/>
            <person name="Lalanne C."/>
            <person name="Gautier V."/>
            <person name="Ament-Velasquez S.L."/>
            <person name="Kruys A."/>
            <person name="Hutchinson M.I."/>
            <person name="Powell A.J."/>
            <person name="Barry K."/>
            <person name="Miller A.N."/>
            <person name="Grigoriev I.V."/>
            <person name="Debuchy R."/>
            <person name="Gladieux P."/>
            <person name="Hiltunen Thoren M."/>
            <person name="Johannesson H."/>
        </authorList>
    </citation>
    <scope>NUCLEOTIDE SEQUENCE</scope>
    <source>
        <strain evidence="3">CBS 508.74</strain>
    </source>
</reference>
<organism evidence="3 4">
    <name type="scientific">Canariomyces notabilis</name>
    <dbReference type="NCBI Taxonomy" id="2074819"/>
    <lineage>
        <taxon>Eukaryota</taxon>
        <taxon>Fungi</taxon>
        <taxon>Dikarya</taxon>
        <taxon>Ascomycota</taxon>
        <taxon>Pezizomycotina</taxon>
        <taxon>Sordariomycetes</taxon>
        <taxon>Sordariomycetidae</taxon>
        <taxon>Sordariales</taxon>
        <taxon>Chaetomiaceae</taxon>
        <taxon>Canariomyces</taxon>
    </lineage>
</organism>